<evidence type="ECO:0000259" key="3">
    <source>
        <dbReference type="SMART" id="SM01272"/>
    </source>
</evidence>
<sequence>MPRAFERIERPRRRVLLFLRRCVALGLSNPCVTFRWNDETGAPGMHMTKKTRNTMKPPSQTSPLSSIVFEGVYNNARMLHFLTAVVGSTCDVRVKNGAAYEGIFKTLSSQCELAVDAVHKQSDGGGGGGGGEEEEGGQSSPPKIEDITDMMIFSPGDLVTMTCRDVDLNFAVRDTFTDTSISSSRVNGENREKVLQRWDGNGNGENFELEADTSNGWDANEMFKFNEETYGVKSTYDASLSMYTMPLEKGTSEVFRQREARAARLANEIEGSLQYRRRVSLENDEGRSEEDKFSSVVREERAGPGAASSRRVPRPRERRLLLLEGKYIPLPQRAREIGLSGRTGASGRTAAPPSSRHAAPPGSERSSPPRSLHAAPHAAAHPPADGAAPRSAVNGVTSRTSPKTQRLQSSRTLRTPNTQTSTVSRAPKADAPLDLLPVGGPVFLDSSSVAMATGSKPSGPTPLFPIDVNEILSTAAKERTEGLSEGKPCKGNQETPLVAPGRSPLLLTVSPRSAAPTVQQRNQLEELRKFGKEFRLQPTSSPSASPASADPPPLSSASSSSSSSSSPAPPPKPGTSSAQDLQQAAEVAPTFTAPGSFGPEGQRSGPSPGGEDGERPEAAATAQVKNSTLNPNAKEFLPIKVNIVQKPPPTPTPPRPTPPSPSLVLAPPGQPGGGAIYSNPPGHYLSYVSPLHLQGHQMQPVYSMLQGGARMLTSGAPPQQMGPPGPQYPGQAEGQQQAMYAQSFSHHSGALHHPQPSSTPTGNQPPPQHSAPSPGHNQPGPAGPQPQAMFHSGGLQNPAPPGLPPGHGAPQASYGMQGYGLPGHQPLAHGFPSISQLTQAHVAGGLSGPHHSGGHGLPPVMLHYVSPQQGAGANPQHGPQQGAPQHFYIGHPQALQVQAHPTQQLSFHPSAN</sequence>
<dbReference type="PANTHER" id="PTHR12854:SF8">
    <property type="entry name" value="ATAXIN-2-LIKE PROTEIN"/>
    <property type="match status" value="1"/>
</dbReference>
<dbReference type="OrthoDB" id="2275718at2759"/>
<dbReference type="Pfam" id="PF07145">
    <property type="entry name" value="PAM2"/>
    <property type="match status" value="1"/>
</dbReference>
<accession>A0A4Z2FXA3</accession>
<feature type="compositionally biased region" description="Low complexity" evidence="2">
    <location>
        <begin position="538"/>
        <end position="548"/>
    </location>
</feature>
<comment type="caution">
    <text evidence="4">The sequence shown here is derived from an EMBL/GenBank/DDBJ whole genome shotgun (WGS) entry which is preliminary data.</text>
</comment>
<protein>
    <submittedName>
        <fullName evidence="4">Ataxin-2-like protein</fullName>
    </submittedName>
</protein>
<dbReference type="GO" id="GO:0034063">
    <property type="term" value="P:stress granule assembly"/>
    <property type="evidence" value="ECO:0007669"/>
    <property type="project" value="TreeGrafter"/>
</dbReference>
<feature type="domain" description="LsmAD" evidence="3">
    <location>
        <begin position="230"/>
        <end position="299"/>
    </location>
</feature>
<dbReference type="EMBL" id="SRLO01000816">
    <property type="protein sequence ID" value="TNN45928.1"/>
    <property type="molecule type" value="Genomic_DNA"/>
</dbReference>
<feature type="region of interest" description="Disordered" evidence="2">
    <location>
        <begin position="843"/>
        <end position="886"/>
    </location>
</feature>
<gene>
    <name evidence="4" type="primary">Atxn2l</name>
    <name evidence="4" type="ORF">EYF80_043877</name>
</gene>
<dbReference type="GO" id="GO:0003729">
    <property type="term" value="F:mRNA binding"/>
    <property type="evidence" value="ECO:0007669"/>
    <property type="project" value="TreeGrafter"/>
</dbReference>
<dbReference type="GO" id="GO:0010494">
    <property type="term" value="C:cytoplasmic stress granule"/>
    <property type="evidence" value="ECO:0007669"/>
    <property type="project" value="TreeGrafter"/>
</dbReference>
<dbReference type="PANTHER" id="PTHR12854">
    <property type="entry name" value="ATAXIN 2-RELATED"/>
    <property type="match status" value="1"/>
</dbReference>
<evidence type="ECO:0000313" key="4">
    <source>
        <dbReference type="EMBL" id="TNN45928.1"/>
    </source>
</evidence>
<feature type="region of interest" description="Disordered" evidence="2">
    <location>
        <begin position="119"/>
        <end position="143"/>
    </location>
</feature>
<feature type="region of interest" description="Disordered" evidence="2">
    <location>
        <begin position="334"/>
        <end position="432"/>
    </location>
</feature>
<dbReference type="SMART" id="SM01272">
    <property type="entry name" value="LsmAD"/>
    <property type="match status" value="1"/>
</dbReference>
<dbReference type="InterPro" id="IPR009818">
    <property type="entry name" value="PAM2_motif"/>
</dbReference>
<organism evidence="4 5">
    <name type="scientific">Liparis tanakae</name>
    <name type="common">Tanaka's snailfish</name>
    <dbReference type="NCBI Taxonomy" id="230148"/>
    <lineage>
        <taxon>Eukaryota</taxon>
        <taxon>Metazoa</taxon>
        <taxon>Chordata</taxon>
        <taxon>Craniata</taxon>
        <taxon>Vertebrata</taxon>
        <taxon>Euteleostomi</taxon>
        <taxon>Actinopterygii</taxon>
        <taxon>Neopterygii</taxon>
        <taxon>Teleostei</taxon>
        <taxon>Neoteleostei</taxon>
        <taxon>Acanthomorphata</taxon>
        <taxon>Eupercaria</taxon>
        <taxon>Perciformes</taxon>
        <taxon>Cottioidei</taxon>
        <taxon>Cottales</taxon>
        <taxon>Liparidae</taxon>
        <taxon>Liparis</taxon>
    </lineage>
</organism>
<dbReference type="InterPro" id="IPR009604">
    <property type="entry name" value="LsmAD_domain"/>
</dbReference>
<feature type="compositionally biased region" description="Low complexity" evidence="2">
    <location>
        <begin position="350"/>
        <end position="390"/>
    </location>
</feature>
<feature type="region of interest" description="Disordered" evidence="2">
    <location>
        <begin position="534"/>
        <end position="675"/>
    </location>
</feature>
<dbReference type="Pfam" id="PF06741">
    <property type="entry name" value="LsmAD"/>
    <property type="match status" value="1"/>
</dbReference>
<feature type="compositionally biased region" description="Low complexity" evidence="2">
    <location>
        <begin position="785"/>
        <end position="797"/>
    </location>
</feature>
<dbReference type="InterPro" id="IPR025852">
    <property type="entry name" value="SM_dom_ATX"/>
</dbReference>
<reference evidence="4 5" key="1">
    <citation type="submission" date="2019-03" db="EMBL/GenBank/DDBJ databases">
        <title>First draft genome of Liparis tanakae, snailfish: a comprehensive survey of snailfish specific genes.</title>
        <authorList>
            <person name="Kim W."/>
            <person name="Song I."/>
            <person name="Jeong J.-H."/>
            <person name="Kim D."/>
            <person name="Kim S."/>
            <person name="Ryu S."/>
            <person name="Song J.Y."/>
            <person name="Lee S.K."/>
        </authorList>
    </citation>
    <scope>NUCLEOTIDE SEQUENCE [LARGE SCALE GENOMIC DNA]</scope>
    <source>
        <tissue evidence="4">Muscle</tissue>
    </source>
</reference>
<evidence type="ECO:0000256" key="2">
    <source>
        <dbReference type="SAM" id="MobiDB-lite"/>
    </source>
</evidence>
<dbReference type="InterPro" id="IPR045117">
    <property type="entry name" value="ATXN2-like"/>
</dbReference>
<proteinExistence type="inferred from homology"/>
<feature type="compositionally biased region" description="Basic and acidic residues" evidence="2">
    <location>
        <begin position="479"/>
        <end position="488"/>
    </location>
</feature>
<feature type="region of interest" description="Disordered" evidence="2">
    <location>
        <begin position="710"/>
        <end position="831"/>
    </location>
</feature>
<feature type="region of interest" description="Disordered" evidence="2">
    <location>
        <begin position="281"/>
        <end position="314"/>
    </location>
</feature>
<evidence type="ECO:0000256" key="1">
    <source>
        <dbReference type="ARBA" id="ARBA00007503"/>
    </source>
</evidence>
<dbReference type="Pfam" id="PF14438">
    <property type="entry name" value="SM-ATX"/>
    <property type="match status" value="1"/>
</dbReference>
<dbReference type="Proteomes" id="UP000314294">
    <property type="component" value="Unassembled WGS sequence"/>
</dbReference>
<feature type="compositionally biased region" description="Low complexity" evidence="2">
    <location>
        <begin position="867"/>
        <end position="886"/>
    </location>
</feature>
<feature type="compositionally biased region" description="Low complexity" evidence="2">
    <location>
        <begin position="555"/>
        <end position="566"/>
    </location>
</feature>
<name>A0A4Z2FXA3_9TELE</name>
<dbReference type="AlphaFoldDB" id="A0A4Z2FXA3"/>
<feature type="compositionally biased region" description="Polar residues" evidence="2">
    <location>
        <begin position="394"/>
        <end position="424"/>
    </location>
</feature>
<evidence type="ECO:0000313" key="5">
    <source>
        <dbReference type="Proteomes" id="UP000314294"/>
    </source>
</evidence>
<feature type="compositionally biased region" description="Pro residues" evidence="2">
    <location>
        <begin position="646"/>
        <end position="661"/>
    </location>
</feature>
<feature type="compositionally biased region" description="Low complexity" evidence="2">
    <location>
        <begin position="728"/>
        <end position="738"/>
    </location>
</feature>
<feature type="compositionally biased region" description="Basic and acidic residues" evidence="2">
    <location>
        <begin position="281"/>
        <end position="302"/>
    </location>
</feature>
<keyword evidence="5" id="KW-1185">Reference proteome</keyword>
<comment type="similarity">
    <text evidence="1">Belongs to the ataxin-2 family.</text>
</comment>
<feature type="region of interest" description="Disordered" evidence="2">
    <location>
        <begin position="479"/>
        <end position="503"/>
    </location>
</feature>